<dbReference type="WBParaSite" id="SSLN_0001646601-mRNA-1">
    <property type="protein sequence ID" value="SSLN_0001646601-mRNA-1"/>
    <property type="gene ID" value="SSLN_0001646601"/>
</dbReference>
<keyword evidence="1" id="KW-0863">Zinc-finger</keyword>
<feature type="domain" description="C2H2-type" evidence="2">
    <location>
        <begin position="52"/>
        <end position="79"/>
    </location>
</feature>
<dbReference type="AlphaFoldDB" id="A0A183THB5"/>
<gene>
    <name evidence="3" type="ORF">SSLN_LOCUS15863</name>
</gene>
<keyword evidence="1" id="KW-0479">Metal-binding</keyword>
<accession>A0A183THB5</accession>
<reference evidence="5" key="1">
    <citation type="submission" date="2016-06" db="UniProtKB">
        <authorList>
            <consortium name="WormBaseParasite"/>
        </authorList>
    </citation>
    <scope>IDENTIFICATION</scope>
</reference>
<keyword evidence="4" id="KW-1185">Reference proteome</keyword>
<dbReference type="PROSITE" id="PS00028">
    <property type="entry name" value="ZINC_FINGER_C2H2_1"/>
    <property type="match status" value="1"/>
</dbReference>
<proteinExistence type="predicted"/>
<protein>
    <submittedName>
        <fullName evidence="5">C2H2-type domain-containing protein</fullName>
    </submittedName>
</protein>
<dbReference type="InterPro" id="IPR036236">
    <property type="entry name" value="Znf_C2H2_sf"/>
</dbReference>
<reference evidence="3 4" key="2">
    <citation type="submission" date="2018-11" db="EMBL/GenBank/DDBJ databases">
        <authorList>
            <consortium name="Pathogen Informatics"/>
        </authorList>
    </citation>
    <scope>NUCLEOTIDE SEQUENCE [LARGE SCALE GENOMIC DNA]</scope>
    <source>
        <strain evidence="3 4">NST_G2</strain>
    </source>
</reference>
<evidence type="ECO:0000313" key="5">
    <source>
        <dbReference type="WBParaSite" id="SSLN_0001646601-mRNA-1"/>
    </source>
</evidence>
<dbReference type="InterPro" id="IPR013087">
    <property type="entry name" value="Znf_C2H2_type"/>
</dbReference>
<name>A0A183THB5_SCHSO</name>
<sequence length="89" mass="9589">MGLFGHMRVHDSGINRNADNTDTPCTPSAPAIITDTATSTTMNDTPSASFDFSCPHCARKFNSRIGLGGHLRIHRTEAGEPVLWAAIYS</sequence>
<dbReference type="EMBL" id="UYSU01040380">
    <property type="protein sequence ID" value="VDM02249.1"/>
    <property type="molecule type" value="Genomic_DNA"/>
</dbReference>
<evidence type="ECO:0000256" key="1">
    <source>
        <dbReference type="PROSITE-ProRule" id="PRU00042"/>
    </source>
</evidence>
<organism evidence="5">
    <name type="scientific">Schistocephalus solidus</name>
    <name type="common">Tapeworm</name>
    <dbReference type="NCBI Taxonomy" id="70667"/>
    <lineage>
        <taxon>Eukaryota</taxon>
        <taxon>Metazoa</taxon>
        <taxon>Spiralia</taxon>
        <taxon>Lophotrochozoa</taxon>
        <taxon>Platyhelminthes</taxon>
        <taxon>Cestoda</taxon>
        <taxon>Eucestoda</taxon>
        <taxon>Diphyllobothriidea</taxon>
        <taxon>Diphyllobothriidae</taxon>
        <taxon>Schistocephalus</taxon>
    </lineage>
</organism>
<evidence type="ECO:0000313" key="4">
    <source>
        <dbReference type="Proteomes" id="UP000275846"/>
    </source>
</evidence>
<evidence type="ECO:0000259" key="2">
    <source>
        <dbReference type="PROSITE" id="PS50157"/>
    </source>
</evidence>
<evidence type="ECO:0000313" key="3">
    <source>
        <dbReference type="EMBL" id="VDM02249.1"/>
    </source>
</evidence>
<dbReference type="GO" id="GO:0008270">
    <property type="term" value="F:zinc ion binding"/>
    <property type="evidence" value="ECO:0007669"/>
    <property type="project" value="UniProtKB-KW"/>
</dbReference>
<dbReference type="PROSITE" id="PS50157">
    <property type="entry name" value="ZINC_FINGER_C2H2_2"/>
    <property type="match status" value="1"/>
</dbReference>
<keyword evidence="1" id="KW-0862">Zinc</keyword>
<dbReference type="OrthoDB" id="6306976at2759"/>
<dbReference type="SUPFAM" id="SSF57667">
    <property type="entry name" value="beta-beta-alpha zinc fingers"/>
    <property type="match status" value="1"/>
</dbReference>
<dbReference type="Proteomes" id="UP000275846">
    <property type="component" value="Unassembled WGS sequence"/>
</dbReference>
<dbReference type="Gene3D" id="3.30.160.60">
    <property type="entry name" value="Classic Zinc Finger"/>
    <property type="match status" value="1"/>
</dbReference>